<accession>A0ABX7DXS1</accession>
<organism evidence="2 3">
    <name type="scientific">Heyndrickxia vini</name>
    <dbReference type="NCBI Taxonomy" id="1476025"/>
    <lineage>
        <taxon>Bacteria</taxon>
        <taxon>Bacillati</taxon>
        <taxon>Bacillota</taxon>
        <taxon>Bacilli</taxon>
        <taxon>Bacillales</taxon>
        <taxon>Bacillaceae</taxon>
        <taxon>Heyndrickxia</taxon>
    </lineage>
</organism>
<evidence type="ECO:0000256" key="1">
    <source>
        <dbReference type="SAM" id="MobiDB-lite"/>
    </source>
</evidence>
<feature type="compositionally biased region" description="Basic residues" evidence="1">
    <location>
        <begin position="1"/>
        <end position="14"/>
    </location>
</feature>
<reference evidence="2 3" key="1">
    <citation type="submission" date="2020-11" db="EMBL/GenBank/DDBJ databases">
        <title>Taxonomic evaluation of the Bacillus sporothermodurans group of bacteria based on whole genome sequences.</title>
        <authorList>
            <person name="Fiedler G."/>
            <person name="Herbstmann A.-D."/>
            <person name="Doll E."/>
            <person name="Wenning M."/>
            <person name="Brinks E."/>
            <person name="Kabisch J."/>
            <person name="Breitenwieser F."/>
            <person name="Lappann M."/>
            <person name="Boehnlein C."/>
            <person name="Franz C."/>
        </authorList>
    </citation>
    <scope>NUCLEOTIDE SEQUENCE [LARGE SCALE GENOMIC DNA]</scope>
    <source>
        <strain evidence="2 3">JCM 19841</strain>
    </source>
</reference>
<evidence type="ECO:0000313" key="3">
    <source>
        <dbReference type="Proteomes" id="UP000595691"/>
    </source>
</evidence>
<proteinExistence type="predicted"/>
<evidence type="ECO:0000313" key="2">
    <source>
        <dbReference type="EMBL" id="QQZ07855.1"/>
    </source>
</evidence>
<feature type="region of interest" description="Disordered" evidence="1">
    <location>
        <begin position="1"/>
        <end position="21"/>
    </location>
</feature>
<keyword evidence="3" id="KW-1185">Reference proteome</keyword>
<dbReference type="Proteomes" id="UP000595691">
    <property type="component" value="Chromosome"/>
</dbReference>
<gene>
    <name evidence="2" type="ORF">I5776_12215</name>
</gene>
<dbReference type="EMBL" id="CP065425">
    <property type="protein sequence ID" value="QQZ07855.1"/>
    <property type="molecule type" value="Genomic_DNA"/>
</dbReference>
<sequence length="70" mass="8180">MIEKYKKRQNKKSQKRLDTSPRLLSFRDTASSCGLSLGPDRHKTRNPRKPFQCLINFIIHDSLKMATFLS</sequence>
<protein>
    <submittedName>
        <fullName evidence="2">Uncharacterized protein</fullName>
    </submittedName>
</protein>
<name>A0ABX7DXS1_9BACI</name>